<gene>
    <name evidence="1" type="ORF">SAMN05421837_11824</name>
</gene>
<evidence type="ECO:0000313" key="2">
    <source>
        <dbReference type="Proteomes" id="UP000198878"/>
    </source>
</evidence>
<proteinExistence type="predicted"/>
<keyword evidence="2" id="KW-1185">Reference proteome</keyword>
<dbReference type="AlphaFoldDB" id="A0A1H5RI87"/>
<dbReference type="OrthoDB" id="8480823at2"/>
<reference evidence="2" key="1">
    <citation type="submission" date="2016-10" db="EMBL/GenBank/DDBJ databases">
        <authorList>
            <person name="Varghese N."/>
            <person name="Submissions S."/>
        </authorList>
    </citation>
    <scope>NUCLEOTIDE SEQUENCE [LARGE SCALE GENOMIC DNA]</scope>
    <source>
        <strain evidence="2">DSM 44654</strain>
    </source>
</reference>
<name>A0A1H5RI87_9PSEU</name>
<dbReference type="Proteomes" id="UP000198878">
    <property type="component" value="Unassembled WGS sequence"/>
</dbReference>
<sequence length="160" mass="17307">MSQQNYPERADHLDVRGSATLFTLSDKAGIGAVTGTLEGAAYGEPTSEPAEHGDGRFTYTMFHHFFAKDGSRLFTHDQAIMRPATRTEEKTALEVDYTIVEATGRFAGFSGTFHGKGWLKPEGEGAVAGNHTTGVIRFDGTIHRDVANAQHTNRIAHAAS</sequence>
<organism evidence="1 2">
    <name type="scientific">Amycolatopsis pretoriensis</name>
    <dbReference type="NCBI Taxonomy" id="218821"/>
    <lineage>
        <taxon>Bacteria</taxon>
        <taxon>Bacillati</taxon>
        <taxon>Actinomycetota</taxon>
        <taxon>Actinomycetes</taxon>
        <taxon>Pseudonocardiales</taxon>
        <taxon>Pseudonocardiaceae</taxon>
        <taxon>Amycolatopsis</taxon>
    </lineage>
</organism>
<dbReference type="RefSeq" id="WP_086672149.1">
    <property type="nucleotide sequence ID" value="NZ_FNUJ01000018.1"/>
</dbReference>
<protein>
    <submittedName>
        <fullName evidence="1">Uncharacterized protein</fullName>
    </submittedName>
</protein>
<evidence type="ECO:0000313" key="1">
    <source>
        <dbReference type="EMBL" id="SEF38073.1"/>
    </source>
</evidence>
<accession>A0A1H5RI87</accession>
<dbReference type="EMBL" id="FNUJ01000018">
    <property type="protein sequence ID" value="SEF38073.1"/>
    <property type="molecule type" value="Genomic_DNA"/>
</dbReference>